<reference evidence="4 5" key="1">
    <citation type="submission" date="2015-05" db="EMBL/GenBank/DDBJ databases">
        <title>Genome sequencing and analysis of members of genus Stenotrophomonas.</title>
        <authorList>
            <person name="Patil P.P."/>
            <person name="Midha S."/>
            <person name="Patil P.B."/>
        </authorList>
    </citation>
    <scope>NUCLEOTIDE SEQUENCE [LARGE SCALE GENOMIC DNA]</scope>
    <source>
        <strain evidence="4 5">JCM 16244</strain>
    </source>
</reference>
<comment type="caution">
    <text evidence="4">The sequence shown here is derived from an EMBL/GenBank/DDBJ whole genome shotgun (WGS) entry which is preliminary data.</text>
</comment>
<name>A0A0R0DSA5_9GAMM</name>
<dbReference type="AlphaFoldDB" id="A0A0R0DSA5"/>
<evidence type="ECO:0000259" key="3">
    <source>
        <dbReference type="PROSITE" id="PS51186"/>
    </source>
</evidence>
<dbReference type="STRING" id="659018.ABB34_09290"/>
<dbReference type="Gene3D" id="3.40.630.30">
    <property type="match status" value="1"/>
</dbReference>
<protein>
    <submittedName>
        <fullName evidence="4">GCN5 family acetyltransferase</fullName>
    </submittedName>
</protein>
<dbReference type="SUPFAM" id="SSF55729">
    <property type="entry name" value="Acyl-CoA N-acyltransferases (Nat)"/>
    <property type="match status" value="1"/>
</dbReference>
<dbReference type="PROSITE" id="PS51186">
    <property type="entry name" value="GNAT"/>
    <property type="match status" value="1"/>
</dbReference>
<dbReference type="EMBL" id="LDJP01000054">
    <property type="protein sequence ID" value="KRG84373.1"/>
    <property type="molecule type" value="Genomic_DNA"/>
</dbReference>
<accession>A0A0R0DSA5</accession>
<feature type="domain" description="N-acetyltransferase" evidence="3">
    <location>
        <begin position="3"/>
        <end position="154"/>
    </location>
</feature>
<dbReference type="RefSeq" id="WP_057641038.1">
    <property type="nucleotide sequence ID" value="NZ_LDJP01000054.1"/>
</dbReference>
<dbReference type="Proteomes" id="UP000050940">
    <property type="component" value="Unassembled WGS sequence"/>
</dbReference>
<proteinExistence type="predicted"/>
<dbReference type="OrthoDB" id="9797178at2"/>
<gene>
    <name evidence="4" type="ORF">ABB34_09290</name>
</gene>
<dbReference type="InterPro" id="IPR000182">
    <property type="entry name" value="GNAT_dom"/>
</dbReference>
<evidence type="ECO:0000256" key="2">
    <source>
        <dbReference type="ARBA" id="ARBA00023315"/>
    </source>
</evidence>
<dbReference type="Pfam" id="PF13527">
    <property type="entry name" value="Acetyltransf_9"/>
    <property type="match status" value="1"/>
</dbReference>
<dbReference type="PATRIC" id="fig|659018.3.peg.1876"/>
<evidence type="ECO:0000256" key="1">
    <source>
        <dbReference type="ARBA" id="ARBA00022679"/>
    </source>
</evidence>
<dbReference type="InterPro" id="IPR016181">
    <property type="entry name" value="Acyl_CoA_acyltransferase"/>
</dbReference>
<keyword evidence="2" id="KW-0012">Acyltransferase</keyword>
<keyword evidence="5" id="KW-1185">Reference proteome</keyword>
<evidence type="ECO:0000313" key="4">
    <source>
        <dbReference type="EMBL" id="KRG84373.1"/>
    </source>
</evidence>
<dbReference type="InterPro" id="IPR050832">
    <property type="entry name" value="Bact_Acetyltransf"/>
</dbReference>
<sequence>MNLSIRNEQPNDVNAIARLTEAAFANAPHTSHTEHFIVAALRKAGQLSVSLVAVEGDDLVGHVAVSPVTLSSGDAGWHGLGPISVRPDRQGRGIGSALMLEAIERLNAMDSSGCVLLGDPGYYARFGFRACEQLVLPGVPAEYFQALPLADGIPAAEVSYHAAFEANA</sequence>
<dbReference type="GO" id="GO:0016747">
    <property type="term" value="F:acyltransferase activity, transferring groups other than amino-acyl groups"/>
    <property type="evidence" value="ECO:0007669"/>
    <property type="project" value="InterPro"/>
</dbReference>
<organism evidence="4 5">
    <name type="scientific">Stenotrophomonas daejeonensis</name>
    <dbReference type="NCBI Taxonomy" id="659018"/>
    <lineage>
        <taxon>Bacteria</taxon>
        <taxon>Pseudomonadati</taxon>
        <taxon>Pseudomonadota</taxon>
        <taxon>Gammaproteobacteria</taxon>
        <taxon>Lysobacterales</taxon>
        <taxon>Lysobacteraceae</taxon>
        <taxon>Stenotrophomonas</taxon>
    </lineage>
</organism>
<dbReference type="PANTHER" id="PTHR43877">
    <property type="entry name" value="AMINOALKYLPHOSPHONATE N-ACETYLTRANSFERASE-RELATED-RELATED"/>
    <property type="match status" value="1"/>
</dbReference>
<evidence type="ECO:0000313" key="5">
    <source>
        <dbReference type="Proteomes" id="UP000050940"/>
    </source>
</evidence>
<dbReference type="CDD" id="cd04301">
    <property type="entry name" value="NAT_SF"/>
    <property type="match status" value="1"/>
</dbReference>
<keyword evidence="1 4" id="KW-0808">Transferase</keyword>